<keyword evidence="1" id="KW-1133">Transmembrane helix</keyword>
<feature type="non-terminal residue" evidence="2">
    <location>
        <position position="1"/>
    </location>
</feature>
<gene>
    <name evidence="2" type="ORF">BDA99DRAFT_495306</name>
</gene>
<keyword evidence="3" id="KW-1185">Reference proteome</keyword>
<evidence type="ECO:0000313" key="3">
    <source>
        <dbReference type="Proteomes" id="UP001209540"/>
    </source>
</evidence>
<feature type="transmembrane region" description="Helical" evidence="1">
    <location>
        <begin position="46"/>
        <end position="66"/>
    </location>
</feature>
<accession>A0AAD5PIY9</accession>
<reference evidence="2" key="1">
    <citation type="journal article" date="2022" name="IScience">
        <title>Evolution of zygomycete secretomes and the origins of terrestrial fungal ecologies.</title>
        <authorList>
            <person name="Chang Y."/>
            <person name="Wang Y."/>
            <person name="Mondo S."/>
            <person name="Ahrendt S."/>
            <person name="Andreopoulos W."/>
            <person name="Barry K."/>
            <person name="Beard J."/>
            <person name="Benny G.L."/>
            <person name="Blankenship S."/>
            <person name="Bonito G."/>
            <person name="Cuomo C."/>
            <person name="Desiro A."/>
            <person name="Gervers K.A."/>
            <person name="Hundley H."/>
            <person name="Kuo A."/>
            <person name="LaButti K."/>
            <person name="Lang B.F."/>
            <person name="Lipzen A."/>
            <person name="O'Donnell K."/>
            <person name="Pangilinan J."/>
            <person name="Reynolds N."/>
            <person name="Sandor L."/>
            <person name="Smith M.E."/>
            <person name="Tsang A."/>
            <person name="Grigoriev I.V."/>
            <person name="Stajich J.E."/>
            <person name="Spatafora J.W."/>
        </authorList>
    </citation>
    <scope>NUCLEOTIDE SEQUENCE</scope>
    <source>
        <strain evidence="2">RSA 2281</strain>
    </source>
</reference>
<dbReference type="EMBL" id="JAIXMP010000002">
    <property type="protein sequence ID" value="KAI9277263.1"/>
    <property type="molecule type" value="Genomic_DNA"/>
</dbReference>
<reference evidence="2" key="2">
    <citation type="submission" date="2023-02" db="EMBL/GenBank/DDBJ databases">
        <authorList>
            <consortium name="DOE Joint Genome Institute"/>
            <person name="Mondo S.J."/>
            <person name="Chang Y."/>
            <person name="Wang Y."/>
            <person name="Ahrendt S."/>
            <person name="Andreopoulos W."/>
            <person name="Barry K."/>
            <person name="Beard J."/>
            <person name="Benny G.L."/>
            <person name="Blankenship S."/>
            <person name="Bonito G."/>
            <person name="Cuomo C."/>
            <person name="Desiro A."/>
            <person name="Gervers K.A."/>
            <person name="Hundley H."/>
            <person name="Kuo A."/>
            <person name="LaButti K."/>
            <person name="Lang B.F."/>
            <person name="Lipzen A."/>
            <person name="O'Donnell K."/>
            <person name="Pangilinan J."/>
            <person name="Reynolds N."/>
            <person name="Sandor L."/>
            <person name="Smith M.W."/>
            <person name="Tsang A."/>
            <person name="Grigoriev I.V."/>
            <person name="Stajich J.E."/>
            <person name="Spatafora J.W."/>
        </authorList>
    </citation>
    <scope>NUCLEOTIDE SEQUENCE</scope>
    <source>
        <strain evidence="2">RSA 2281</strain>
    </source>
</reference>
<keyword evidence="1" id="KW-0472">Membrane</keyword>
<organism evidence="2 3">
    <name type="scientific">Phascolomyces articulosus</name>
    <dbReference type="NCBI Taxonomy" id="60185"/>
    <lineage>
        <taxon>Eukaryota</taxon>
        <taxon>Fungi</taxon>
        <taxon>Fungi incertae sedis</taxon>
        <taxon>Mucoromycota</taxon>
        <taxon>Mucoromycotina</taxon>
        <taxon>Mucoromycetes</taxon>
        <taxon>Mucorales</taxon>
        <taxon>Lichtheimiaceae</taxon>
        <taxon>Phascolomyces</taxon>
    </lineage>
</organism>
<dbReference type="AlphaFoldDB" id="A0AAD5PIY9"/>
<dbReference type="Proteomes" id="UP001209540">
    <property type="component" value="Unassembled WGS sequence"/>
</dbReference>
<sequence length="77" mass="9011">YSPPDTLDAIYPLIYSQIIQIHTSHSFILSSPHFLFVWIAQQPLKFIAMITLVLFYPFLLGLSSFFKIQPLYLFEKT</sequence>
<evidence type="ECO:0000256" key="1">
    <source>
        <dbReference type="SAM" id="Phobius"/>
    </source>
</evidence>
<proteinExistence type="predicted"/>
<name>A0AAD5PIY9_9FUNG</name>
<protein>
    <submittedName>
        <fullName evidence="2">Uncharacterized protein</fullName>
    </submittedName>
</protein>
<keyword evidence="1" id="KW-0812">Transmembrane</keyword>
<evidence type="ECO:0000313" key="2">
    <source>
        <dbReference type="EMBL" id="KAI9277263.1"/>
    </source>
</evidence>
<comment type="caution">
    <text evidence="2">The sequence shown here is derived from an EMBL/GenBank/DDBJ whole genome shotgun (WGS) entry which is preliminary data.</text>
</comment>